<gene>
    <name evidence="6" type="ORF">HNP73_002298</name>
</gene>
<dbReference type="PANTHER" id="PTHR30483">
    <property type="entry name" value="LEUCINE-SPECIFIC-BINDING PROTEIN"/>
    <property type="match status" value="1"/>
</dbReference>
<keyword evidence="3" id="KW-0813">Transport</keyword>
<dbReference type="SUPFAM" id="SSF53822">
    <property type="entry name" value="Periplasmic binding protein-like I"/>
    <property type="match status" value="1"/>
</dbReference>
<dbReference type="Gene3D" id="3.40.50.2300">
    <property type="match status" value="2"/>
</dbReference>
<feature type="domain" description="Leucine-binding protein" evidence="5">
    <location>
        <begin position="63"/>
        <end position="213"/>
    </location>
</feature>
<comment type="similarity">
    <text evidence="1">Belongs to the leucine-binding protein family.</text>
</comment>
<dbReference type="Pfam" id="PF13458">
    <property type="entry name" value="Peripla_BP_6"/>
    <property type="match status" value="1"/>
</dbReference>
<organism evidence="6 7">
    <name type="scientific">Amaricoccus macauensis</name>
    <dbReference type="NCBI Taxonomy" id="57001"/>
    <lineage>
        <taxon>Bacteria</taxon>
        <taxon>Pseudomonadati</taxon>
        <taxon>Pseudomonadota</taxon>
        <taxon>Alphaproteobacteria</taxon>
        <taxon>Rhodobacterales</taxon>
        <taxon>Paracoccaceae</taxon>
        <taxon>Amaricoccus</taxon>
    </lineage>
</organism>
<evidence type="ECO:0000256" key="3">
    <source>
        <dbReference type="ARBA" id="ARBA00022970"/>
    </source>
</evidence>
<dbReference type="InterPro" id="IPR051010">
    <property type="entry name" value="BCAA_transport"/>
</dbReference>
<dbReference type="GO" id="GO:0006865">
    <property type="term" value="P:amino acid transport"/>
    <property type="evidence" value="ECO:0007669"/>
    <property type="project" value="UniProtKB-KW"/>
</dbReference>
<dbReference type="InterPro" id="IPR028081">
    <property type="entry name" value="Leu-bd"/>
</dbReference>
<evidence type="ECO:0000256" key="4">
    <source>
        <dbReference type="SAM" id="SignalP"/>
    </source>
</evidence>
<keyword evidence="7" id="KW-1185">Reference proteome</keyword>
<dbReference type="Proteomes" id="UP000549457">
    <property type="component" value="Unassembled WGS sequence"/>
</dbReference>
<evidence type="ECO:0000256" key="2">
    <source>
        <dbReference type="ARBA" id="ARBA00022729"/>
    </source>
</evidence>
<dbReference type="EMBL" id="JACHFM010000002">
    <property type="protein sequence ID" value="MBB5222362.1"/>
    <property type="molecule type" value="Genomic_DNA"/>
</dbReference>
<dbReference type="CDD" id="cd06268">
    <property type="entry name" value="PBP1_ABC_transporter_LIVBP-like"/>
    <property type="match status" value="1"/>
</dbReference>
<reference evidence="6 7" key="1">
    <citation type="submission" date="2020-08" db="EMBL/GenBank/DDBJ databases">
        <title>Genomic Encyclopedia of Type Strains, Phase IV (KMG-IV): sequencing the most valuable type-strain genomes for metagenomic binning, comparative biology and taxonomic classification.</title>
        <authorList>
            <person name="Goeker M."/>
        </authorList>
    </citation>
    <scope>NUCLEOTIDE SEQUENCE [LARGE SCALE GENOMIC DNA]</scope>
    <source>
        <strain evidence="6 7">DSM 101730</strain>
    </source>
</reference>
<dbReference type="NCBIfam" id="TIGR03863">
    <property type="entry name" value="PQQ_ABC_bind"/>
    <property type="match status" value="1"/>
</dbReference>
<accession>A0A840ST32</accession>
<proteinExistence type="inferred from homology"/>
<dbReference type="RefSeq" id="WP_343063265.1">
    <property type="nucleotide sequence ID" value="NZ_JACHFM010000002.1"/>
</dbReference>
<keyword evidence="3" id="KW-0029">Amino-acid transport</keyword>
<evidence type="ECO:0000259" key="5">
    <source>
        <dbReference type="Pfam" id="PF13458"/>
    </source>
</evidence>
<feature type="chain" id="PRO_5032735491" evidence="4">
    <location>
        <begin position="32"/>
        <end position="403"/>
    </location>
</feature>
<keyword evidence="2 4" id="KW-0732">Signal</keyword>
<evidence type="ECO:0000313" key="7">
    <source>
        <dbReference type="Proteomes" id="UP000549457"/>
    </source>
</evidence>
<dbReference type="InterPro" id="IPR022478">
    <property type="entry name" value="ABC_transptr_sub-bd_PQQ"/>
</dbReference>
<evidence type="ECO:0000313" key="6">
    <source>
        <dbReference type="EMBL" id="MBB5222362.1"/>
    </source>
</evidence>
<protein>
    <submittedName>
        <fullName evidence="6">ABC transporter substrate binding protein (PQQ-dependent alcohol dehydrogenase system)</fullName>
    </submittedName>
</protein>
<dbReference type="AlphaFoldDB" id="A0A840ST32"/>
<dbReference type="PANTHER" id="PTHR30483:SF6">
    <property type="entry name" value="PERIPLASMIC BINDING PROTEIN OF ABC TRANSPORTER FOR NATURAL AMINO ACIDS"/>
    <property type="match status" value="1"/>
</dbReference>
<name>A0A840ST32_9RHOB</name>
<dbReference type="InterPro" id="IPR028082">
    <property type="entry name" value="Peripla_BP_I"/>
</dbReference>
<feature type="signal peptide" evidence="4">
    <location>
        <begin position="1"/>
        <end position="31"/>
    </location>
</feature>
<comment type="caution">
    <text evidence="6">The sequence shown here is derived from an EMBL/GenBank/DDBJ whole genome shotgun (WGS) entry which is preliminary data.</text>
</comment>
<evidence type="ECO:0000256" key="1">
    <source>
        <dbReference type="ARBA" id="ARBA00010062"/>
    </source>
</evidence>
<sequence>MTDPLRADGATCCRTILLAAALALAPVAATAADVVATGIVRVEANSPLPLSRLRLPPPDLGFAGAELAVADNNTTGSFMGQEFTLATASVPPEQATATVEAMIAKGIRFIVTMADADTTLAMADAAGDRALVLNASAPDDRLRGEDCRANLLHTAPSRSMLTDAVAQYFVTKRWDKWFLIEGSHPADKDLAEHYKTSAAKFGAKVVEERVYEDTGGARRTDSGTVQVQTQMPVFTQSAAEHDVVIAADDSEVFAGYLPYHTWDPRPVAGSAGLEPLSWHAAQEAWGGTQLQTRFEKQSPRSMRSEDWNAWVAIRALGEGATRTHSTEFAKIVEYIEGPDLKLGAFKGDPVSFRSWDGQLRQPILLVAGDMTVSVSPQEAFVHQVSTLDTLGTDQPETTCKNHG</sequence>